<dbReference type="GO" id="GO:0005868">
    <property type="term" value="C:cytoplasmic dynein complex"/>
    <property type="evidence" value="ECO:0007669"/>
    <property type="project" value="InterPro"/>
</dbReference>
<dbReference type="GeneID" id="119636251"/>
<dbReference type="InterPro" id="IPR036322">
    <property type="entry name" value="WD40_repeat_dom_sf"/>
</dbReference>
<feature type="compositionally biased region" description="Polar residues" evidence="1">
    <location>
        <begin position="1"/>
        <end position="13"/>
    </location>
</feature>
<feature type="region of interest" description="Disordered" evidence="1">
    <location>
        <begin position="91"/>
        <end position="110"/>
    </location>
</feature>
<dbReference type="InterPro" id="IPR042505">
    <property type="entry name" value="DYNC2I1"/>
</dbReference>
<dbReference type="RefSeq" id="XP_037887479.1">
    <property type="nucleotide sequence ID" value="XM_038031551.1"/>
</dbReference>
<evidence type="ECO:0000313" key="3">
    <source>
        <dbReference type="RefSeq" id="XP_037887479.1"/>
    </source>
</evidence>
<dbReference type="PANTHER" id="PTHR16022:SF0">
    <property type="entry name" value="CYTOPLASMIC DYNEIN 2 INTERMEDIATE CHAIN 1"/>
    <property type="match status" value="1"/>
</dbReference>
<feature type="compositionally biased region" description="Polar residues" evidence="1">
    <location>
        <begin position="29"/>
        <end position="46"/>
    </location>
</feature>
<dbReference type="GO" id="GO:0045504">
    <property type="term" value="F:dynein heavy chain binding"/>
    <property type="evidence" value="ECO:0007669"/>
    <property type="project" value="InterPro"/>
</dbReference>
<feature type="compositionally biased region" description="Polar residues" evidence="1">
    <location>
        <begin position="91"/>
        <end position="100"/>
    </location>
</feature>
<evidence type="ECO:0000256" key="1">
    <source>
        <dbReference type="SAM" id="MobiDB-lite"/>
    </source>
</evidence>
<dbReference type="GO" id="GO:0045503">
    <property type="term" value="F:dynein light chain binding"/>
    <property type="evidence" value="ECO:0007669"/>
    <property type="project" value="InterPro"/>
</dbReference>
<organism evidence="2 3">
    <name type="scientific">Glossina fuscipes</name>
    <dbReference type="NCBI Taxonomy" id="7396"/>
    <lineage>
        <taxon>Eukaryota</taxon>
        <taxon>Metazoa</taxon>
        <taxon>Ecdysozoa</taxon>
        <taxon>Arthropoda</taxon>
        <taxon>Hexapoda</taxon>
        <taxon>Insecta</taxon>
        <taxon>Pterygota</taxon>
        <taxon>Neoptera</taxon>
        <taxon>Endopterygota</taxon>
        <taxon>Diptera</taxon>
        <taxon>Brachycera</taxon>
        <taxon>Muscomorpha</taxon>
        <taxon>Hippoboscoidea</taxon>
        <taxon>Glossinidae</taxon>
        <taxon>Glossina</taxon>
    </lineage>
</organism>
<feature type="compositionally biased region" description="Basic and acidic residues" evidence="1">
    <location>
        <begin position="233"/>
        <end position="246"/>
    </location>
</feature>
<feature type="compositionally biased region" description="Low complexity" evidence="1">
    <location>
        <begin position="286"/>
        <end position="303"/>
    </location>
</feature>
<keyword evidence="2" id="KW-1185">Reference proteome</keyword>
<dbReference type="Proteomes" id="UP000092443">
    <property type="component" value="Unplaced"/>
</dbReference>
<gene>
    <name evidence="3" type="primary">LOC119636251</name>
</gene>
<feature type="compositionally biased region" description="Basic and acidic residues" evidence="1">
    <location>
        <begin position="172"/>
        <end position="183"/>
    </location>
</feature>
<proteinExistence type="predicted"/>
<dbReference type="GO" id="GO:0005929">
    <property type="term" value="C:cilium"/>
    <property type="evidence" value="ECO:0007669"/>
    <property type="project" value="GOC"/>
</dbReference>
<dbReference type="GO" id="GO:0042073">
    <property type="term" value="P:intraciliary transport"/>
    <property type="evidence" value="ECO:0007669"/>
    <property type="project" value="InterPro"/>
</dbReference>
<dbReference type="KEGG" id="gfs:119636251"/>
<feature type="region of interest" description="Disordered" evidence="1">
    <location>
        <begin position="233"/>
        <end position="338"/>
    </location>
</feature>
<name>A0A9C6DT93_9MUSC</name>
<dbReference type="SUPFAM" id="SSF50978">
    <property type="entry name" value="WD40 repeat-like"/>
    <property type="match status" value="1"/>
</dbReference>
<feature type="region of interest" description="Disordered" evidence="1">
    <location>
        <begin position="151"/>
        <end position="190"/>
    </location>
</feature>
<feature type="compositionally biased region" description="Acidic residues" evidence="1">
    <location>
        <begin position="266"/>
        <end position="285"/>
    </location>
</feature>
<dbReference type="PANTHER" id="PTHR16022">
    <property type="entry name" value="WD REPEAT DOMAIN 60"/>
    <property type="match status" value="1"/>
</dbReference>
<accession>A0A9C6DT93</accession>
<evidence type="ECO:0000313" key="2">
    <source>
        <dbReference type="Proteomes" id="UP000092443"/>
    </source>
</evidence>
<sequence length="1135" mass="128187">MSQTRKTPANKSAHTLRAKVDSRTKDSTSHSTKVSKRTATQLLSTSGEDKRKINVTNTLPKTQDVKIKATNTKLRASTDRSEKLETQLNTSKISTSNQKPRINAKDSKVSSVTVTKPSAAISSTKKRVLPKQAPILKPNLKPNAVLDTYHNVTVASPPPRKKDLPLTSSADAADKQNDKDLLSKKLNRKNSHTLSPGEIVVLKEESAKKQLEEQINRESNLDGKMTTPIKKEPIAFEVNFHKEQKATRARSRSRSKTRERNKKLEDETEDSNNYSDDFESYESDFETPTSSETESEGNEASSTDSDSNKLPEKEIQKNKTSSAEASEEESEVTQNPITVIQRYKERKLDSGNYDINDYARKAIPRPPTNLSAHYDSLDTISLATSDQLDSGVSTYSLNHPNDVKDNSERTKEVSYGGYPQFYSKPIFNECGKEFMSKIQFDALSFVLLDMKPISYEMYMQSFGKLYTAQISTQTQDNVSDVEVQTDELYFRSIWTQHPALYNSRIMEKLRGQQCCGEFPDIEHVKPENSCKLENSLKTLRDISQKTNTSKCHQNLIKQKSQKPLDLENLNSFLLKSSLVISQILKTKRKLFHGTNSLSISEGFYCLESNLLSTLTVNGVYSNLRYNLVITVHENLPDIDVYHSDFINLLIVWCVNEPKTPIRLLSTWSQVCHVEISEATQDIIVTALQDGSIAMWDLRETYSYCSKLDGYLQHFATTQSIVPAWYEKGAKSKNISIDVGPCITVKSFRCPSYSSSLNNTLNNFQNSQFVSLHDSGILTIWTLVETSSNLTYLNNRKATGRGSHIKKSIDSHEYNSPWARVKLIQSAIIQLKDYLECKNARLPFDSFKQTQNLFQQNIYSDKALREIGAKKGLKKVLQNVTFRSLDVGSETIYICTNHNYILCCPKSLKSESFRRIPLNESDFLFPTALKVLTNEHFVAVGLSNGAVIILNCSHNKNPSICKDESLENGKFQEPAKKLSSEHSFNNSSARSKSCAIQNIILNERRSIDMDFCQNIELHDTQGPTTVACLATINSKQKPYELIVQDQLTILTGSVLRKSLVKSLELSFDGWRLFALSDNNLRVYDFYLDQEVAVSESNESMGTNQIKDITTTKSDSERQHLIILRKNGTTEVHQLKK</sequence>
<feature type="compositionally biased region" description="Basic and acidic residues" evidence="1">
    <location>
        <begin position="256"/>
        <end position="265"/>
    </location>
</feature>
<feature type="region of interest" description="Disordered" evidence="1">
    <location>
        <begin position="1"/>
        <end position="57"/>
    </location>
</feature>
<protein>
    <submittedName>
        <fullName evidence="3">Uncharacterized protein LOC119636251</fullName>
    </submittedName>
</protein>
<feature type="compositionally biased region" description="Basic and acidic residues" evidence="1">
    <location>
        <begin position="18"/>
        <end position="28"/>
    </location>
</feature>
<reference evidence="3" key="1">
    <citation type="submission" date="2025-08" db="UniProtKB">
        <authorList>
            <consortium name="RefSeq"/>
        </authorList>
    </citation>
    <scope>IDENTIFICATION</scope>
    <source>
        <tissue evidence="3">Whole body pupa</tissue>
    </source>
</reference>
<dbReference type="AlphaFoldDB" id="A0A9C6DT93"/>
<feature type="compositionally biased region" description="Basic and acidic residues" evidence="1">
    <location>
        <begin position="306"/>
        <end position="317"/>
    </location>
</feature>